<dbReference type="Proteomes" id="UP001281147">
    <property type="component" value="Unassembled WGS sequence"/>
</dbReference>
<sequence length="313" mass="34508">MVWLDSMMAVCQLLIIGKLVMFVGALARLPETALGWFWTKTKDCIPMPGISEFLEDCFTLLYGAGVGFAFVIILLTLGALGSPEKLDRHHRKSTTSYGNARKLLTAIQDDTEIFGNGTLEGLLNNPLDTFSDHLSGMWTDAESAWQGVGILRDHSVPAWLSSSSTEHFSNATVRVEEDLREVEESVEKCESESIGAEEAVPLFVHGLRTVGEAVDVEAAIRNGSLAAAATVADVQLSPETAFARSLDDESVYNVQHRLRDVEGGVEELLQAHSEIVDPCLREKVRQIRQDWAAVEGLVTRQKLQALSRARRKW</sequence>
<organism evidence="1 2">
    <name type="scientific">Vermiconidia calcicola</name>
    <dbReference type="NCBI Taxonomy" id="1690605"/>
    <lineage>
        <taxon>Eukaryota</taxon>
        <taxon>Fungi</taxon>
        <taxon>Dikarya</taxon>
        <taxon>Ascomycota</taxon>
        <taxon>Pezizomycotina</taxon>
        <taxon>Dothideomycetes</taxon>
        <taxon>Dothideomycetidae</taxon>
        <taxon>Mycosphaerellales</taxon>
        <taxon>Extremaceae</taxon>
        <taxon>Vermiconidia</taxon>
    </lineage>
</organism>
<evidence type="ECO:0000313" key="2">
    <source>
        <dbReference type="Proteomes" id="UP001281147"/>
    </source>
</evidence>
<comment type="caution">
    <text evidence="1">The sequence shown here is derived from an EMBL/GenBank/DDBJ whole genome shotgun (WGS) entry which is preliminary data.</text>
</comment>
<proteinExistence type="predicted"/>
<accession>A0ACC3MW52</accession>
<dbReference type="EMBL" id="JAUTXU010000144">
    <property type="protein sequence ID" value="KAK3703990.1"/>
    <property type="molecule type" value="Genomic_DNA"/>
</dbReference>
<evidence type="ECO:0000313" key="1">
    <source>
        <dbReference type="EMBL" id="KAK3703990.1"/>
    </source>
</evidence>
<gene>
    <name evidence="1" type="ORF">LTR37_014093</name>
</gene>
<reference evidence="1" key="1">
    <citation type="submission" date="2023-07" db="EMBL/GenBank/DDBJ databases">
        <title>Black Yeasts Isolated from many extreme environments.</title>
        <authorList>
            <person name="Coleine C."/>
            <person name="Stajich J.E."/>
            <person name="Selbmann L."/>
        </authorList>
    </citation>
    <scope>NUCLEOTIDE SEQUENCE</scope>
    <source>
        <strain evidence="1">CCFEE 5714</strain>
    </source>
</reference>
<protein>
    <submittedName>
        <fullName evidence="1">Uncharacterized protein</fullName>
    </submittedName>
</protein>
<name>A0ACC3MW52_9PEZI</name>
<keyword evidence="2" id="KW-1185">Reference proteome</keyword>